<protein>
    <submittedName>
        <fullName evidence="7">WRKY transcription factor</fullName>
    </submittedName>
</protein>
<dbReference type="InParanoid" id="A0A2R6QZC4"/>
<evidence type="ECO:0000313" key="8">
    <source>
        <dbReference type="Proteomes" id="UP000241394"/>
    </source>
</evidence>
<evidence type="ECO:0000259" key="6">
    <source>
        <dbReference type="PROSITE" id="PS50811"/>
    </source>
</evidence>
<sequence>MDAQQYIFHNEKTENLESESERLGRENENLRFLIGIMSSQLKILQEKIQKKKEEQIINTVLNKNNFSYDTNERIRTEVPTVKISQVFVRASSEDGSLIVKDGFQWRKYGQKVTKDNPSPRAYYRCSMSPLCPVKKKVQKSRDDESILVVIYEGEHNHGSQRAYEISSSSPCSMTDSSIPNVHRLNASLDLDLFATNQEIQNPNQNLVEDYNNKGKCKTIEDYVESFTKDPTFSLALAKVVASSINAQQPNMNHT</sequence>
<dbReference type="InterPro" id="IPR003657">
    <property type="entry name" value="WRKY_dom"/>
</dbReference>
<evidence type="ECO:0000313" key="7">
    <source>
        <dbReference type="EMBL" id="PSS17728.1"/>
    </source>
</evidence>
<evidence type="ECO:0000256" key="2">
    <source>
        <dbReference type="ARBA" id="ARBA00023015"/>
    </source>
</evidence>
<dbReference type="PANTHER" id="PTHR31429:SF38">
    <property type="entry name" value="WRKY TRANSCRIPTION FACTOR 40-RELATED"/>
    <property type="match status" value="1"/>
</dbReference>
<dbReference type="Gramene" id="PSS17728">
    <property type="protein sequence ID" value="PSS17728"/>
    <property type="gene ID" value="CEY00_Acc12414"/>
</dbReference>
<evidence type="ECO:0000256" key="4">
    <source>
        <dbReference type="ARBA" id="ARBA00023163"/>
    </source>
</evidence>
<dbReference type="GO" id="GO:0043565">
    <property type="term" value="F:sequence-specific DNA binding"/>
    <property type="evidence" value="ECO:0007669"/>
    <property type="project" value="InterPro"/>
</dbReference>
<gene>
    <name evidence="7" type="ORF">CEY00_Acc12414</name>
</gene>
<feature type="domain" description="WRKY" evidence="6">
    <location>
        <begin position="94"/>
        <end position="160"/>
    </location>
</feature>
<dbReference type="PANTHER" id="PTHR31429">
    <property type="entry name" value="WRKY TRANSCRIPTION FACTOR 36-RELATED"/>
    <property type="match status" value="1"/>
</dbReference>
<dbReference type="Pfam" id="PF03106">
    <property type="entry name" value="WRKY"/>
    <property type="match status" value="1"/>
</dbReference>
<keyword evidence="8" id="KW-1185">Reference proteome</keyword>
<dbReference type="InterPro" id="IPR036576">
    <property type="entry name" value="WRKY_dom_sf"/>
</dbReference>
<name>A0A2R6QZC4_ACTCC</name>
<keyword evidence="2" id="KW-0805">Transcription regulation</keyword>
<dbReference type="GO" id="GO:0003700">
    <property type="term" value="F:DNA-binding transcription factor activity"/>
    <property type="evidence" value="ECO:0007669"/>
    <property type="project" value="InterPro"/>
</dbReference>
<dbReference type="OMA" id="HQAYLRQ"/>
<reference evidence="7 8" key="1">
    <citation type="submission" date="2017-07" db="EMBL/GenBank/DDBJ databases">
        <title>An improved, manually edited Actinidia chinensis var. chinensis (kiwifruit) genome highlights the challenges associated with draft genomes and gene prediction in plants.</title>
        <authorList>
            <person name="Pilkington S."/>
            <person name="Crowhurst R."/>
            <person name="Hilario E."/>
            <person name="Nardozza S."/>
            <person name="Fraser L."/>
            <person name="Peng Y."/>
            <person name="Gunaseelan K."/>
            <person name="Simpson R."/>
            <person name="Tahir J."/>
            <person name="Deroles S."/>
            <person name="Templeton K."/>
            <person name="Luo Z."/>
            <person name="Davy M."/>
            <person name="Cheng C."/>
            <person name="Mcneilage M."/>
            <person name="Scaglione D."/>
            <person name="Liu Y."/>
            <person name="Zhang Q."/>
            <person name="Datson P."/>
            <person name="De Silva N."/>
            <person name="Gardiner S."/>
            <person name="Bassett H."/>
            <person name="Chagne D."/>
            <person name="Mccallum J."/>
            <person name="Dzierzon H."/>
            <person name="Deng C."/>
            <person name="Wang Y.-Y."/>
            <person name="Barron N."/>
            <person name="Manako K."/>
            <person name="Bowen J."/>
            <person name="Foster T."/>
            <person name="Erridge Z."/>
            <person name="Tiffin H."/>
            <person name="Waite C."/>
            <person name="Davies K."/>
            <person name="Grierson E."/>
            <person name="Laing W."/>
            <person name="Kirk R."/>
            <person name="Chen X."/>
            <person name="Wood M."/>
            <person name="Montefiori M."/>
            <person name="Brummell D."/>
            <person name="Schwinn K."/>
            <person name="Catanach A."/>
            <person name="Fullerton C."/>
            <person name="Li D."/>
            <person name="Meiyalaghan S."/>
            <person name="Nieuwenhuizen N."/>
            <person name="Read N."/>
            <person name="Prakash R."/>
            <person name="Hunter D."/>
            <person name="Zhang H."/>
            <person name="Mckenzie M."/>
            <person name="Knabel M."/>
            <person name="Harris A."/>
            <person name="Allan A."/>
            <person name="Chen A."/>
            <person name="Janssen B."/>
            <person name="Plunkett B."/>
            <person name="Dwamena C."/>
            <person name="Voogd C."/>
            <person name="Leif D."/>
            <person name="Lafferty D."/>
            <person name="Souleyre E."/>
            <person name="Varkonyi-Gasic E."/>
            <person name="Gambi F."/>
            <person name="Hanley J."/>
            <person name="Yao J.-L."/>
            <person name="Cheung J."/>
            <person name="David K."/>
            <person name="Warren B."/>
            <person name="Marsh K."/>
            <person name="Snowden K."/>
            <person name="Lin-Wang K."/>
            <person name="Brian L."/>
            <person name="Martinez-Sanchez M."/>
            <person name="Wang M."/>
            <person name="Ileperuma N."/>
            <person name="Macnee N."/>
            <person name="Campin R."/>
            <person name="Mcatee P."/>
            <person name="Drummond R."/>
            <person name="Espley R."/>
            <person name="Ireland H."/>
            <person name="Wu R."/>
            <person name="Atkinson R."/>
            <person name="Karunairetnam S."/>
            <person name="Bulley S."/>
            <person name="Chunkath S."/>
            <person name="Hanley Z."/>
            <person name="Storey R."/>
            <person name="Thrimawithana A."/>
            <person name="Thomson S."/>
            <person name="David C."/>
            <person name="Testolin R."/>
        </authorList>
    </citation>
    <scope>NUCLEOTIDE SEQUENCE [LARGE SCALE GENOMIC DNA]</scope>
    <source>
        <strain evidence="8">cv. Red5</strain>
        <tissue evidence="7">Young leaf</tissue>
    </source>
</reference>
<dbReference type="Gene3D" id="2.20.25.80">
    <property type="entry name" value="WRKY domain"/>
    <property type="match status" value="1"/>
</dbReference>
<organism evidence="7 8">
    <name type="scientific">Actinidia chinensis var. chinensis</name>
    <name type="common">Chinese soft-hair kiwi</name>
    <dbReference type="NCBI Taxonomy" id="1590841"/>
    <lineage>
        <taxon>Eukaryota</taxon>
        <taxon>Viridiplantae</taxon>
        <taxon>Streptophyta</taxon>
        <taxon>Embryophyta</taxon>
        <taxon>Tracheophyta</taxon>
        <taxon>Spermatophyta</taxon>
        <taxon>Magnoliopsida</taxon>
        <taxon>eudicotyledons</taxon>
        <taxon>Gunneridae</taxon>
        <taxon>Pentapetalae</taxon>
        <taxon>asterids</taxon>
        <taxon>Ericales</taxon>
        <taxon>Actinidiaceae</taxon>
        <taxon>Actinidia</taxon>
    </lineage>
</organism>
<reference evidence="8" key="2">
    <citation type="journal article" date="2018" name="BMC Genomics">
        <title>A manually annotated Actinidia chinensis var. chinensis (kiwifruit) genome highlights the challenges associated with draft genomes and gene prediction in plants.</title>
        <authorList>
            <person name="Pilkington S.M."/>
            <person name="Crowhurst R."/>
            <person name="Hilario E."/>
            <person name="Nardozza S."/>
            <person name="Fraser L."/>
            <person name="Peng Y."/>
            <person name="Gunaseelan K."/>
            <person name="Simpson R."/>
            <person name="Tahir J."/>
            <person name="Deroles S.C."/>
            <person name="Templeton K."/>
            <person name="Luo Z."/>
            <person name="Davy M."/>
            <person name="Cheng C."/>
            <person name="McNeilage M."/>
            <person name="Scaglione D."/>
            <person name="Liu Y."/>
            <person name="Zhang Q."/>
            <person name="Datson P."/>
            <person name="De Silva N."/>
            <person name="Gardiner S.E."/>
            <person name="Bassett H."/>
            <person name="Chagne D."/>
            <person name="McCallum J."/>
            <person name="Dzierzon H."/>
            <person name="Deng C."/>
            <person name="Wang Y.Y."/>
            <person name="Barron L."/>
            <person name="Manako K."/>
            <person name="Bowen J."/>
            <person name="Foster T.M."/>
            <person name="Erridge Z.A."/>
            <person name="Tiffin H."/>
            <person name="Waite C.N."/>
            <person name="Davies K.M."/>
            <person name="Grierson E.P."/>
            <person name="Laing W.A."/>
            <person name="Kirk R."/>
            <person name="Chen X."/>
            <person name="Wood M."/>
            <person name="Montefiori M."/>
            <person name="Brummell D.A."/>
            <person name="Schwinn K.E."/>
            <person name="Catanach A."/>
            <person name="Fullerton C."/>
            <person name="Li D."/>
            <person name="Meiyalaghan S."/>
            <person name="Nieuwenhuizen N."/>
            <person name="Read N."/>
            <person name="Prakash R."/>
            <person name="Hunter D."/>
            <person name="Zhang H."/>
            <person name="McKenzie M."/>
            <person name="Knabel M."/>
            <person name="Harris A."/>
            <person name="Allan A.C."/>
            <person name="Gleave A."/>
            <person name="Chen A."/>
            <person name="Janssen B.J."/>
            <person name="Plunkett B."/>
            <person name="Ampomah-Dwamena C."/>
            <person name="Voogd C."/>
            <person name="Leif D."/>
            <person name="Lafferty D."/>
            <person name="Souleyre E.J.F."/>
            <person name="Varkonyi-Gasic E."/>
            <person name="Gambi F."/>
            <person name="Hanley J."/>
            <person name="Yao J.L."/>
            <person name="Cheung J."/>
            <person name="David K.M."/>
            <person name="Warren B."/>
            <person name="Marsh K."/>
            <person name="Snowden K.C."/>
            <person name="Lin-Wang K."/>
            <person name="Brian L."/>
            <person name="Martinez-Sanchez M."/>
            <person name="Wang M."/>
            <person name="Ileperuma N."/>
            <person name="Macnee N."/>
            <person name="Campin R."/>
            <person name="McAtee P."/>
            <person name="Drummond R.S.M."/>
            <person name="Espley R.V."/>
            <person name="Ireland H.S."/>
            <person name="Wu R."/>
            <person name="Atkinson R.G."/>
            <person name="Karunairetnam S."/>
            <person name="Bulley S."/>
            <person name="Chunkath S."/>
            <person name="Hanley Z."/>
            <person name="Storey R."/>
            <person name="Thrimawithana A.H."/>
            <person name="Thomson S."/>
            <person name="David C."/>
            <person name="Testolin R."/>
            <person name="Huang H."/>
            <person name="Hellens R.P."/>
            <person name="Schaffer R.J."/>
        </authorList>
    </citation>
    <scope>NUCLEOTIDE SEQUENCE [LARGE SCALE GENOMIC DNA]</scope>
    <source>
        <strain evidence="8">cv. Red5</strain>
    </source>
</reference>
<comment type="subcellular location">
    <subcellularLocation>
        <location evidence="1">Nucleus</location>
    </subcellularLocation>
</comment>
<accession>A0A2R6QZC4</accession>
<evidence type="ECO:0000256" key="3">
    <source>
        <dbReference type="ARBA" id="ARBA00023125"/>
    </source>
</evidence>
<keyword evidence="3" id="KW-0238">DNA-binding</keyword>
<dbReference type="STRING" id="1590841.A0A2R6QZC4"/>
<dbReference type="AlphaFoldDB" id="A0A2R6QZC4"/>
<dbReference type="SMART" id="SM00774">
    <property type="entry name" value="WRKY"/>
    <property type="match status" value="1"/>
</dbReference>
<dbReference type="PROSITE" id="PS50811">
    <property type="entry name" value="WRKY"/>
    <property type="match status" value="1"/>
</dbReference>
<dbReference type="Proteomes" id="UP000241394">
    <property type="component" value="Chromosome LG11"/>
</dbReference>
<keyword evidence="5" id="KW-0539">Nucleus</keyword>
<dbReference type="EMBL" id="NKQK01000011">
    <property type="protein sequence ID" value="PSS17728.1"/>
    <property type="molecule type" value="Genomic_DNA"/>
</dbReference>
<dbReference type="OrthoDB" id="1931489at2759"/>
<keyword evidence="4" id="KW-0804">Transcription</keyword>
<proteinExistence type="predicted"/>
<dbReference type="InterPro" id="IPR044810">
    <property type="entry name" value="WRKY_plant"/>
</dbReference>
<evidence type="ECO:0000256" key="5">
    <source>
        <dbReference type="ARBA" id="ARBA00023242"/>
    </source>
</evidence>
<comment type="caution">
    <text evidence="7">The sequence shown here is derived from an EMBL/GenBank/DDBJ whole genome shotgun (WGS) entry which is preliminary data.</text>
</comment>
<dbReference type="GO" id="GO:0005634">
    <property type="term" value="C:nucleus"/>
    <property type="evidence" value="ECO:0007669"/>
    <property type="project" value="UniProtKB-SubCell"/>
</dbReference>
<dbReference type="SUPFAM" id="SSF118290">
    <property type="entry name" value="WRKY DNA-binding domain"/>
    <property type="match status" value="1"/>
</dbReference>
<evidence type="ECO:0000256" key="1">
    <source>
        <dbReference type="ARBA" id="ARBA00004123"/>
    </source>
</evidence>